<name>A0A286D778_9GAMM</name>
<dbReference type="InterPro" id="IPR039935">
    <property type="entry name" value="YML079W-like"/>
</dbReference>
<keyword evidence="3" id="KW-1185">Reference proteome</keyword>
<feature type="domain" description="DUF985" evidence="1">
    <location>
        <begin position="6"/>
        <end position="137"/>
    </location>
</feature>
<dbReference type="OrthoDB" id="9798288at2"/>
<evidence type="ECO:0000313" key="3">
    <source>
        <dbReference type="Proteomes" id="UP000219374"/>
    </source>
</evidence>
<evidence type="ECO:0000259" key="1">
    <source>
        <dbReference type="Pfam" id="PF06172"/>
    </source>
</evidence>
<dbReference type="PANTHER" id="PTHR33387">
    <property type="entry name" value="RMLC-LIKE JELLY ROLL FOLD PROTEIN"/>
    <property type="match status" value="1"/>
</dbReference>
<dbReference type="EMBL" id="OCND01000004">
    <property type="protein sequence ID" value="SOD54495.1"/>
    <property type="molecule type" value="Genomic_DNA"/>
</dbReference>
<dbReference type="Pfam" id="PF06172">
    <property type="entry name" value="Cupin_5"/>
    <property type="match status" value="1"/>
</dbReference>
<dbReference type="Proteomes" id="UP000219374">
    <property type="component" value="Unassembled WGS sequence"/>
</dbReference>
<dbReference type="SUPFAM" id="SSF51182">
    <property type="entry name" value="RmlC-like cupins"/>
    <property type="match status" value="1"/>
</dbReference>
<dbReference type="PANTHER" id="PTHR33387:SF3">
    <property type="entry name" value="DUF985 DOMAIN-CONTAINING PROTEIN"/>
    <property type="match status" value="1"/>
</dbReference>
<proteinExistence type="predicted"/>
<dbReference type="InterPro" id="IPR009327">
    <property type="entry name" value="Cupin_DUF985"/>
</dbReference>
<dbReference type="InterPro" id="IPR011051">
    <property type="entry name" value="RmlC_Cupin_sf"/>
</dbReference>
<dbReference type="Gene3D" id="2.60.120.10">
    <property type="entry name" value="Jelly Rolls"/>
    <property type="match status" value="1"/>
</dbReference>
<protein>
    <recommendedName>
        <fullName evidence="1">DUF985 domain-containing protein</fullName>
    </recommendedName>
</protein>
<gene>
    <name evidence="2" type="ORF">SAMN06296416_104100</name>
</gene>
<dbReference type="RefSeq" id="WP_097121739.1">
    <property type="nucleotide sequence ID" value="NZ_OCND01000004.1"/>
</dbReference>
<reference evidence="2 3" key="1">
    <citation type="submission" date="2017-09" db="EMBL/GenBank/DDBJ databases">
        <authorList>
            <person name="Ehlers B."/>
            <person name="Leendertz F.H."/>
        </authorList>
    </citation>
    <scope>NUCLEOTIDE SEQUENCE [LARGE SCALE GENOMIC DNA]</scope>
    <source>
        <strain evidence="2 3">CGMCC 1.10978</strain>
    </source>
</reference>
<organism evidence="2 3">
    <name type="scientific">Pseudoxanthomonas wuyuanensis</name>
    <dbReference type="NCBI Taxonomy" id="1073196"/>
    <lineage>
        <taxon>Bacteria</taxon>
        <taxon>Pseudomonadati</taxon>
        <taxon>Pseudomonadota</taxon>
        <taxon>Gammaproteobacteria</taxon>
        <taxon>Lysobacterales</taxon>
        <taxon>Lysobacteraceae</taxon>
        <taxon>Pseudoxanthomonas</taxon>
    </lineage>
</organism>
<dbReference type="AlphaFoldDB" id="A0A286D778"/>
<sequence>MHPRVEELIRTLELAPHPEGGYFRRIFESSKRTEVNGIERPTLTAIKFLIPAGIVTRWHRVDATEIWDWHEGSPLELSMFDPETRSLSRTQLDTSARGGQQAQVVPAGIWQSARSLGEYSLMDCSVSPGFVWMGFQLLEERSEVADQIRAAGARVG</sequence>
<evidence type="ECO:0000313" key="2">
    <source>
        <dbReference type="EMBL" id="SOD54495.1"/>
    </source>
</evidence>
<accession>A0A286D778</accession>
<dbReference type="CDD" id="cd06121">
    <property type="entry name" value="cupin_YML079wp"/>
    <property type="match status" value="1"/>
</dbReference>
<dbReference type="InterPro" id="IPR014710">
    <property type="entry name" value="RmlC-like_jellyroll"/>
</dbReference>